<dbReference type="Proteomes" id="UP000029723">
    <property type="component" value="Unassembled WGS sequence"/>
</dbReference>
<dbReference type="InterPro" id="IPR003607">
    <property type="entry name" value="HD/PDEase_dom"/>
</dbReference>
<dbReference type="GO" id="GO:0016787">
    <property type="term" value="F:hydrolase activity"/>
    <property type="evidence" value="ECO:0007669"/>
    <property type="project" value="UniProtKB-KW"/>
</dbReference>
<protein>
    <submittedName>
        <fullName evidence="2">Phosphohydrolase</fullName>
    </submittedName>
</protein>
<dbReference type="CDD" id="cd00077">
    <property type="entry name" value="HDc"/>
    <property type="match status" value="1"/>
</dbReference>
<dbReference type="InterPro" id="IPR006674">
    <property type="entry name" value="HD_domain"/>
</dbReference>
<dbReference type="EMBL" id="JRPQ01000272">
    <property type="protein sequence ID" value="KGI20870.1"/>
    <property type="molecule type" value="Genomic_DNA"/>
</dbReference>
<feature type="domain" description="HD" evidence="1">
    <location>
        <begin position="22"/>
        <end position="140"/>
    </location>
</feature>
<dbReference type="RefSeq" id="WP_036929850.1">
    <property type="nucleotide sequence ID" value="NZ_JRPQ01000272.1"/>
</dbReference>
<dbReference type="InterPro" id="IPR051094">
    <property type="entry name" value="Diverse_Catalytic_Enzymes"/>
</dbReference>
<comment type="caution">
    <text evidence="2">The sequence shown here is derived from an EMBL/GenBank/DDBJ whole genome shotgun (WGS) entry which is preliminary data.</text>
</comment>
<reference evidence="2 3" key="1">
    <citation type="submission" date="2014-07" db="EMBL/GenBank/DDBJ databases">
        <authorList>
            <person name="McCorrison J."/>
            <person name="Sanka R."/>
            <person name="Torralba M."/>
            <person name="Gillis M."/>
            <person name="Haft D.H."/>
            <person name="Methe B."/>
            <person name="Sutton G."/>
            <person name="Nelson K.E."/>
        </authorList>
    </citation>
    <scope>NUCLEOTIDE SEQUENCE [LARGE SCALE GENOMIC DNA]</scope>
    <source>
        <strain evidence="2 3">S9-PR14</strain>
    </source>
</reference>
<dbReference type="PANTHER" id="PTHR35795:SF1">
    <property type="entry name" value="BIS(5'-NUCLEOSYL)-TETRAPHOSPHATASE, SYMMETRICAL"/>
    <property type="match status" value="1"/>
</dbReference>
<dbReference type="SUPFAM" id="SSF109604">
    <property type="entry name" value="HD-domain/PDEase-like"/>
    <property type="match status" value="1"/>
</dbReference>
<dbReference type="Pfam" id="PF01966">
    <property type="entry name" value="HD"/>
    <property type="match status" value="1"/>
</dbReference>
<gene>
    <name evidence="2" type="ORF">HMPREF9304_13450</name>
</gene>
<dbReference type="PANTHER" id="PTHR35795">
    <property type="entry name" value="SLR1885 PROTEIN"/>
    <property type="match status" value="1"/>
</dbReference>
<dbReference type="NCBIfam" id="TIGR00277">
    <property type="entry name" value="HDIG"/>
    <property type="match status" value="1"/>
</dbReference>
<dbReference type="OrthoDB" id="1722553at2"/>
<sequence length="178" mass="20476">MDYRSIINQYYPEENELKKILLTHSKSVTDKALQIVDRHPELQLDRQFIVEAAMLHDIGIVKCNAPGIFCFGTEPYIKHGIIGADVLRSAGFPRHARVCERHTGAGIELSNILEQNLPLPHQNFLPETLEEQVICYADKFFSKTHLDRVRTPEQALKSVERFGNGGAQRFKQWMQKFE</sequence>
<evidence type="ECO:0000259" key="1">
    <source>
        <dbReference type="Pfam" id="PF01966"/>
    </source>
</evidence>
<proteinExistence type="predicted"/>
<evidence type="ECO:0000313" key="3">
    <source>
        <dbReference type="Proteomes" id="UP000029723"/>
    </source>
</evidence>
<evidence type="ECO:0000313" key="2">
    <source>
        <dbReference type="EMBL" id="KGI20870.1"/>
    </source>
</evidence>
<dbReference type="InterPro" id="IPR006675">
    <property type="entry name" value="HDIG_dom"/>
</dbReference>
<organism evidence="2 3">
    <name type="scientific">Hoylesella timonensis S9-PR14</name>
    <dbReference type="NCBI Taxonomy" id="1401062"/>
    <lineage>
        <taxon>Bacteria</taxon>
        <taxon>Pseudomonadati</taxon>
        <taxon>Bacteroidota</taxon>
        <taxon>Bacteroidia</taxon>
        <taxon>Bacteroidales</taxon>
        <taxon>Prevotellaceae</taxon>
        <taxon>Hoylesella</taxon>
    </lineage>
</organism>
<dbReference type="AlphaFoldDB" id="A0A098YM92"/>
<dbReference type="Gene3D" id="1.10.3210.10">
    <property type="entry name" value="Hypothetical protein af1432"/>
    <property type="match status" value="1"/>
</dbReference>
<accession>A0A098YM92</accession>
<keyword evidence="2" id="KW-0378">Hydrolase</keyword>
<name>A0A098YM92_9BACT</name>